<dbReference type="InterPro" id="IPR036383">
    <property type="entry name" value="TSP1_rpt_sf"/>
</dbReference>
<dbReference type="KEGG" id="lak:106163725"/>
<dbReference type="OrthoDB" id="9988752at2759"/>
<accession>A0A1S3IFC8</accession>
<feature type="compositionally biased region" description="Polar residues" evidence="1">
    <location>
        <begin position="170"/>
        <end position="180"/>
    </location>
</feature>
<dbReference type="SUPFAM" id="SSF82895">
    <property type="entry name" value="TSP-1 type 1 repeat"/>
    <property type="match status" value="1"/>
</dbReference>
<dbReference type="InterPro" id="IPR000884">
    <property type="entry name" value="TSP1_rpt"/>
</dbReference>
<keyword evidence="2" id="KW-0732">Signal</keyword>
<keyword evidence="3" id="KW-1185">Reference proteome</keyword>
<protein>
    <submittedName>
        <fullName evidence="4">Uncharacterized protein LOC106163725</fullName>
    </submittedName>
</protein>
<evidence type="ECO:0000313" key="4">
    <source>
        <dbReference type="RefSeq" id="XP_013396848.1"/>
    </source>
</evidence>
<feature type="signal peptide" evidence="2">
    <location>
        <begin position="1"/>
        <end position="17"/>
    </location>
</feature>
<feature type="region of interest" description="Disordered" evidence="1">
    <location>
        <begin position="170"/>
        <end position="248"/>
    </location>
</feature>
<dbReference type="GeneID" id="106163725"/>
<dbReference type="AlphaFoldDB" id="A0A1S3IFC8"/>
<evidence type="ECO:0000256" key="2">
    <source>
        <dbReference type="SAM" id="SignalP"/>
    </source>
</evidence>
<feature type="compositionally biased region" description="Low complexity" evidence="1">
    <location>
        <begin position="219"/>
        <end position="235"/>
    </location>
</feature>
<dbReference type="InParanoid" id="A0A1S3IFC8"/>
<proteinExistence type="predicted"/>
<dbReference type="PROSITE" id="PS50092">
    <property type="entry name" value="TSP1"/>
    <property type="match status" value="1"/>
</dbReference>
<sequence length="248" mass="27062">MFLTSAILLTALQSALTVPVRQCDRSGRLGQFIPDDMNPCVYYRCEYLGTPYQRMSGKMYCEQPYVVPRSFGATRRFPSHSNPCVLYNPTLASRCIRGAQAWSRWSNWGQCTRDCGVGTQRRTRVCLGGQSCPGLLVESRLCNMHPCFGETVVKDFDIMLQEDDHATSFVTSDSQASDVDTTLSTTTTQKETTRTSATSIAESTQAPSFAPTEGSGEATGSDDTSTTNSDVTPTDNLTVVGSTTSSFQ</sequence>
<dbReference type="Proteomes" id="UP000085678">
    <property type="component" value="Unplaced"/>
</dbReference>
<dbReference type="Pfam" id="PF00090">
    <property type="entry name" value="TSP_1"/>
    <property type="match status" value="1"/>
</dbReference>
<name>A0A1S3IFC8_LINAN</name>
<dbReference type="RefSeq" id="XP_013396848.1">
    <property type="nucleotide sequence ID" value="XM_013541394.1"/>
</dbReference>
<feature type="compositionally biased region" description="Low complexity" evidence="1">
    <location>
        <begin position="181"/>
        <end position="199"/>
    </location>
</feature>
<feature type="chain" id="PRO_5010175297" evidence="2">
    <location>
        <begin position="18"/>
        <end position="248"/>
    </location>
</feature>
<gene>
    <name evidence="4" type="primary">LOC106163725</name>
</gene>
<organism evidence="3 4">
    <name type="scientific">Lingula anatina</name>
    <name type="common">Brachiopod</name>
    <name type="synonym">Lingula unguis</name>
    <dbReference type="NCBI Taxonomy" id="7574"/>
    <lineage>
        <taxon>Eukaryota</taxon>
        <taxon>Metazoa</taxon>
        <taxon>Spiralia</taxon>
        <taxon>Lophotrochozoa</taxon>
        <taxon>Brachiopoda</taxon>
        <taxon>Linguliformea</taxon>
        <taxon>Lingulata</taxon>
        <taxon>Lingulida</taxon>
        <taxon>Linguloidea</taxon>
        <taxon>Lingulidae</taxon>
        <taxon>Lingula</taxon>
    </lineage>
</organism>
<evidence type="ECO:0000256" key="1">
    <source>
        <dbReference type="SAM" id="MobiDB-lite"/>
    </source>
</evidence>
<dbReference type="SMART" id="SM00209">
    <property type="entry name" value="TSP1"/>
    <property type="match status" value="1"/>
</dbReference>
<reference evidence="4" key="1">
    <citation type="submission" date="2025-08" db="UniProtKB">
        <authorList>
            <consortium name="RefSeq"/>
        </authorList>
    </citation>
    <scope>IDENTIFICATION</scope>
    <source>
        <tissue evidence="4">Gonads</tissue>
    </source>
</reference>
<evidence type="ECO:0000313" key="3">
    <source>
        <dbReference type="Proteomes" id="UP000085678"/>
    </source>
</evidence>
<dbReference type="Gene3D" id="2.20.100.10">
    <property type="entry name" value="Thrombospondin type-1 (TSP1) repeat"/>
    <property type="match status" value="1"/>
</dbReference>
<feature type="compositionally biased region" description="Polar residues" evidence="1">
    <location>
        <begin position="236"/>
        <end position="248"/>
    </location>
</feature>